<proteinExistence type="predicted"/>
<name>A0ACB8ET71_9SAUR</name>
<organism evidence="1 2">
    <name type="scientific">Sphaerodactylus townsendi</name>
    <dbReference type="NCBI Taxonomy" id="933632"/>
    <lineage>
        <taxon>Eukaryota</taxon>
        <taxon>Metazoa</taxon>
        <taxon>Chordata</taxon>
        <taxon>Craniata</taxon>
        <taxon>Vertebrata</taxon>
        <taxon>Euteleostomi</taxon>
        <taxon>Lepidosauria</taxon>
        <taxon>Squamata</taxon>
        <taxon>Bifurcata</taxon>
        <taxon>Gekkota</taxon>
        <taxon>Sphaerodactylidae</taxon>
        <taxon>Sphaerodactylus</taxon>
    </lineage>
</organism>
<evidence type="ECO:0000313" key="1">
    <source>
        <dbReference type="EMBL" id="KAH7995585.1"/>
    </source>
</evidence>
<reference evidence="1" key="1">
    <citation type="submission" date="2021-08" db="EMBL/GenBank/DDBJ databases">
        <title>The first chromosome-level gecko genome reveals the dynamic sex chromosomes of Neotropical dwarf geckos (Sphaerodactylidae: Sphaerodactylus).</title>
        <authorList>
            <person name="Pinto B.J."/>
            <person name="Keating S.E."/>
            <person name="Gamble T."/>
        </authorList>
    </citation>
    <scope>NUCLEOTIDE SEQUENCE</scope>
    <source>
        <strain evidence="1">TG3544</strain>
    </source>
</reference>
<evidence type="ECO:0000313" key="2">
    <source>
        <dbReference type="Proteomes" id="UP000827872"/>
    </source>
</evidence>
<dbReference type="EMBL" id="CM037620">
    <property type="protein sequence ID" value="KAH7995585.1"/>
    <property type="molecule type" value="Genomic_DNA"/>
</dbReference>
<accession>A0ACB8ET71</accession>
<keyword evidence="2" id="KW-1185">Reference proteome</keyword>
<sequence length="173" mass="19377">MLMWHKYGGKEKVEALFLLLLDRCRYGKYACELKGADIEDGIYEAMQPDVSAAVPDLEEEPVYVEMALHQAQPNQPYAAVWSTCIWSLVERYCYTVADCQDLRAADSDDESDSGHGLERETYSEEDSQAVNPPPPPPPPEEQCDPLVGDAEKPLYVEELFPYMLLKKAKAAAG</sequence>
<gene>
    <name evidence="1" type="ORF">K3G42_026486</name>
</gene>
<protein>
    <submittedName>
        <fullName evidence="1">Uncharacterized protein</fullName>
    </submittedName>
</protein>
<comment type="caution">
    <text evidence="1">The sequence shown here is derived from an EMBL/GenBank/DDBJ whole genome shotgun (WGS) entry which is preliminary data.</text>
</comment>
<dbReference type="Proteomes" id="UP000827872">
    <property type="component" value="Linkage Group LG07"/>
</dbReference>